<gene>
    <name evidence="3" type="ORF">NIES21_29640</name>
</gene>
<sequence>MTEEEALKIVNTLLDSTFGQKLNDIKSAIFLETWKGRTYAEIVNTLDYDYDYLKQVGSQLWRSLSVAIGEEVSKKNIHTVLHRYHQPLNRMQYRRESSRFNSTPIDTFKQKNADSQTETITSQAIEGIRWTIHDLDILPNNEWTHYEIVHGELFVAGTPHLRHQQVCGKISRQLDIWSEFSGLGITIISPGMIFSEADSVIPDVVWISRERLAQIEDEAGHLTGASELVIEVLSPGIQNERRDKEAKLKLYSVHGVKEYWIVNYFTKQVEVYRREKAQLILVAILLGNDEITSPLLPEFGCSIRCFFPE</sequence>
<dbReference type="InterPro" id="IPR008538">
    <property type="entry name" value="Uma2"/>
</dbReference>
<dbReference type="AlphaFoldDB" id="A0A1Z4GI17"/>
<feature type="domain" description="Putative restriction endonuclease" evidence="1">
    <location>
        <begin position="134"/>
        <end position="303"/>
    </location>
</feature>
<protein>
    <submittedName>
        <fullName evidence="3">Uncharacterized protein</fullName>
    </submittedName>
</protein>
<accession>A0A1Z4GI17</accession>
<dbReference type="CDD" id="cd06260">
    <property type="entry name" value="DUF820-like"/>
    <property type="match status" value="1"/>
</dbReference>
<dbReference type="PANTHER" id="PTHR34107:SF4">
    <property type="entry name" value="SLL1222 PROTEIN"/>
    <property type="match status" value="1"/>
</dbReference>
<evidence type="ECO:0000259" key="1">
    <source>
        <dbReference type="Pfam" id="PF05685"/>
    </source>
</evidence>
<evidence type="ECO:0000313" key="4">
    <source>
        <dbReference type="Proteomes" id="UP000218287"/>
    </source>
</evidence>
<dbReference type="PANTHER" id="PTHR34107">
    <property type="entry name" value="SLL0198 PROTEIN-RELATED"/>
    <property type="match status" value="1"/>
</dbReference>
<reference evidence="3 4" key="1">
    <citation type="submission" date="2017-06" db="EMBL/GenBank/DDBJ databases">
        <title>Genome sequencing of cyanobaciteial culture collection at National Institute for Environmental Studies (NIES).</title>
        <authorList>
            <person name="Hirose Y."/>
            <person name="Shimura Y."/>
            <person name="Fujisawa T."/>
            <person name="Nakamura Y."/>
            <person name="Kawachi M."/>
        </authorList>
    </citation>
    <scope>NUCLEOTIDE SEQUENCE [LARGE SCALE GENOMIC DNA]</scope>
    <source>
        <strain evidence="3 4">NIES-21</strain>
    </source>
</reference>
<evidence type="ECO:0000259" key="2">
    <source>
        <dbReference type="Pfam" id="PF26355"/>
    </source>
</evidence>
<dbReference type="InterPro" id="IPR012296">
    <property type="entry name" value="Nuclease_put_TT1808"/>
</dbReference>
<dbReference type="SUPFAM" id="SSF52980">
    <property type="entry name" value="Restriction endonuclease-like"/>
    <property type="match status" value="1"/>
</dbReference>
<dbReference type="Pfam" id="PF05685">
    <property type="entry name" value="Uma2"/>
    <property type="match status" value="1"/>
</dbReference>
<dbReference type="EMBL" id="AP018174">
    <property type="protein sequence ID" value="BAY17129.1"/>
    <property type="molecule type" value="Genomic_DNA"/>
</dbReference>
<keyword evidence="4" id="KW-1185">Reference proteome</keyword>
<dbReference type="Pfam" id="PF26355">
    <property type="entry name" value="HTH_VMAP-M9"/>
    <property type="match status" value="1"/>
</dbReference>
<dbReference type="InterPro" id="IPR011335">
    <property type="entry name" value="Restrct_endonuc-II-like"/>
</dbReference>
<name>A0A1Z4GI17_9CYAN</name>
<evidence type="ECO:0000313" key="3">
    <source>
        <dbReference type="EMBL" id="BAY17129.1"/>
    </source>
</evidence>
<feature type="domain" description="vWA-MoxR associated protein N-terminal HTH" evidence="2">
    <location>
        <begin position="1"/>
        <end position="84"/>
    </location>
</feature>
<proteinExistence type="predicted"/>
<dbReference type="InterPro" id="IPR058651">
    <property type="entry name" value="HTH_VMAP-M9"/>
</dbReference>
<dbReference type="Gene3D" id="3.90.1570.10">
    <property type="entry name" value="tt1808, chain A"/>
    <property type="match status" value="1"/>
</dbReference>
<organism evidence="3 4">
    <name type="scientific">Anabaenopsis circularis NIES-21</name>
    <dbReference type="NCBI Taxonomy" id="1085406"/>
    <lineage>
        <taxon>Bacteria</taxon>
        <taxon>Bacillati</taxon>
        <taxon>Cyanobacteriota</taxon>
        <taxon>Cyanophyceae</taxon>
        <taxon>Nostocales</taxon>
        <taxon>Nodulariaceae</taxon>
        <taxon>Anabaenopsis</taxon>
    </lineage>
</organism>
<dbReference type="Proteomes" id="UP000218287">
    <property type="component" value="Chromosome"/>
</dbReference>